<organism evidence="2 3">
    <name type="scientific">Mesorhizobium helmanticense</name>
    <dbReference type="NCBI Taxonomy" id="1776423"/>
    <lineage>
        <taxon>Bacteria</taxon>
        <taxon>Pseudomonadati</taxon>
        <taxon>Pseudomonadota</taxon>
        <taxon>Alphaproteobacteria</taxon>
        <taxon>Hyphomicrobiales</taxon>
        <taxon>Phyllobacteriaceae</taxon>
        <taxon>Mesorhizobium</taxon>
    </lineage>
</organism>
<proteinExistence type="predicted"/>
<dbReference type="RefSeq" id="WP_107648038.1">
    <property type="nucleotide sequence ID" value="NZ_PZJX01000007.1"/>
</dbReference>
<accession>A0A2T4J0V5</accession>
<comment type="caution">
    <text evidence="2">The sequence shown here is derived from an EMBL/GenBank/DDBJ whole genome shotgun (WGS) entry which is preliminary data.</text>
</comment>
<reference evidence="2 3" key="1">
    <citation type="submission" date="2018-03" db="EMBL/GenBank/DDBJ databases">
        <title>Genome sequence of the symbiotic type strain Mesorhizobium helmanticense CSLC115NT isolated from Lotus corniculatus nodules.</title>
        <authorList>
            <person name="Sannazzaro A.I."/>
            <person name="Torres Tejerizo G.A."/>
            <person name="Dip D."/>
            <person name="Caballero M."/>
            <person name="Pistorio M."/>
            <person name="Estrella M.J."/>
        </authorList>
    </citation>
    <scope>NUCLEOTIDE SEQUENCE [LARGE SCALE GENOMIC DNA]</scope>
    <source>
        <strain evidence="2 3">CSLC115N</strain>
    </source>
</reference>
<dbReference type="EMBL" id="PZJX01000007">
    <property type="protein sequence ID" value="PTE11544.1"/>
    <property type="molecule type" value="Genomic_DNA"/>
</dbReference>
<sequence>MMDLARRRTTTETRIATLRQARGVAMLDAKSFDSRELTALETELEAIEAAEGEAVRRERDQAAAAEQERLANLRKTLTIVEENRLEAVDRAEKAARDLCDALKEVRARSADATKLLRSLGVRPAVQLDVYESEFRLSLRFAAALKPLVGLRRRYGQIAFPEARTPYDKGWRAEEQAIATPDISRALKGSF</sequence>
<feature type="coiled-coil region" evidence="1">
    <location>
        <begin position="63"/>
        <end position="108"/>
    </location>
</feature>
<evidence type="ECO:0000313" key="2">
    <source>
        <dbReference type="EMBL" id="PTE11544.1"/>
    </source>
</evidence>
<keyword evidence="1" id="KW-0175">Coiled coil</keyword>
<name>A0A2T4J0V5_9HYPH</name>
<dbReference type="Proteomes" id="UP000240259">
    <property type="component" value="Unassembled WGS sequence"/>
</dbReference>
<dbReference type="AlphaFoldDB" id="A0A2T4J0V5"/>
<evidence type="ECO:0000256" key="1">
    <source>
        <dbReference type="SAM" id="Coils"/>
    </source>
</evidence>
<protein>
    <submittedName>
        <fullName evidence="2">Uncharacterized protein</fullName>
    </submittedName>
</protein>
<evidence type="ECO:0000313" key="3">
    <source>
        <dbReference type="Proteomes" id="UP000240259"/>
    </source>
</evidence>
<gene>
    <name evidence="2" type="ORF">C9427_04800</name>
</gene>
<keyword evidence="3" id="KW-1185">Reference proteome</keyword>